<dbReference type="GO" id="GO:0016779">
    <property type="term" value="F:nucleotidyltransferase activity"/>
    <property type="evidence" value="ECO:0007669"/>
    <property type="project" value="UniProtKB-KW"/>
</dbReference>
<dbReference type="PANTHER" id="PTHR43793:SF1">
    <property type="entry name" value="FAD SYNTHASE"/>
    <property type="match status" value="1"/>
</dbReference>
<organism evidence="4 5">
    <name type="scientific">Candidatus Roizmanbacteria bacterium GW2011_GWC2_35_12</name>
    <dbReference type="NCBI Taxonomy" id="1618485"/>
    <lineage>
        <taxon>Bacteria</taxon>
        <taxon>Candidatus Roizmaniibacteriota</taxon>
    </lineage>
</organism>
<proteinExistence type="predicted"/>
<sequence>MKNKALIIPYSDLKIKTSFFKKFFKDKKTVLVGGCFDILHFGHLKFLKNASLCGNYLIIVLESDEFIKKNKHRTPVHNQKERAEILASIREVDMILLLPKFNFDAEYFEMVRKINPDFVAVTANDPKILLKKNQIEKIGGQLKIVVPVIKEFSTKKIYETFLSS</sequence>
<evidence type="ECO:0000313" key="4">
    <source>
        <dbReference type="EMBL" id="KKP67048.1"/>
    </source>
</evidence>
<keyword evidence="1 4" id="KW-0808">Transferase</keyword>
<dbReference type="InterPro" id="IPR004821">
    <property type="entry name" value="Cyt_trans-like"/>
</dbReference>
<reference evidence="4 5" key="1">
    <citation type="journal article" date="2015" name="Nature">
        <title>rRNA introns, odd ribosomes, and small enigmatic genomes across a large radiation of phyla.</title>
        <authorList>
            <person name="Brown C.T."/>
            <person name="Hug L.A."/>
            <person name="Thomas B.C."/>
            <person name="Sharon I."/>
            <person name="Castelle C.J."/>
            <person name="Singh A."/>
            <person name="Wilkins M.J."/>
            <person name="Williams K.H."/>
            <person name="Banfield J.F."/>
        </authorList>
    </citation>
    <scope>NUCLEOTIDE SEQUENCE [LARGE SCALE GENOMIC DNA]</scope>
</reference>
<gene>
    <name evidence="4" type="ORF">UR63_C0023G0017</name>
</gene>
<dbReference type="AlphaFoldDB" id="A0A0G0BC11"/>
<evidence type="ECO:0000256" key="1">
    <source>
        <dbReference type="ARBA" id="ARBA00022679"/>
    </source>
</evidence>
<evidence type="ECO:0000256" key="2">
    <source>
        <dbReference type="ARBA" id="ARBA00022695"/>
    </source>
</evidence>
<dbReference type="Pfam" id="PF01467">
    <property type="entry name" value="CTP_transf_like"/>
    <property type="match status" value="1"/>
</dbReference>
<dbReference type="InterPro" id="IPR050385">
    <property type="entry name" value="Archaeal_FAD_synthase"/>
</dbReference>
<dbReference type="PANTHER" id="PTHR43793">
    <property type="entry name" value="FAD SYNTHASE"/>
    <property type="match status" value="1"/>
</dbReference>
<dbReference type="EMBL" id="LBPX01000023">
    <property type="protein sequence ID" value="KKP67048.1"/>
    <property type="molecule type" value="Genomic_DNA"/>
</dbReference>
<dbReference type="SUPFAM" id="SSF52374">
    <property type="entry name" value="Nucleotidylyl transferase"/>
    <property type="match status" value="1"/>
</dbReference>
<evidence type="ECO:0000259" key="3">
    <source>
        <dbReference type="Pfam" id="PF01467"/>
    </source>
</evidence>
<dbReference type="Gene3D" id="3.40.50.620">
    <property type="entry name" value="HUPs"/>
    <property type="match status" value="1"/>
</dbReference>
<keyword evidence="2" id="KW-0548">Nucleotidyltransferase</keyword>
<dbReference type="InterPro" id="IPR014729">
    <property type="entry name" value="Rossmann-like_a/b/a_fold"/>
</dbReference>
<comment type="caution">
    <text evidence="4">The sequence shown here is derived from an EMBL/GenBank/DDBJ whole genome shotgun (WGS) entry which is preliminary data.</text>
</comment>
<dbReference type="Proteomes" id="UP000034127">
    <property type="component" value="Unassembled WGS sequence"/>
</dbReference>
<dbReference type="NCBIfam" id="TIGR00125">
    <property type="entry name" value="cyt_tran_rel"/>
    <property type="match status" value="1"/>
</dbReference>
<name>A0A0G0BC11_9BACT</name>
<protein>
    <submittedName>
        <fullName evidence="4">Glycerol-3-phosphate cytidyltransferase TagD</fullName>
    </submittedName>
</protein>
<accession>A0A0G0BC11</accession>
<feature type="domain" description="Cytidyltransferase-like" evidence="3">
    <location>
        <begin position="31"/>
        <end position="159"/>
    </location>
</feature>
<evidence type="ECO:0000313" key="5">
    <source>
        <dbReference type="Proteomes" id="UP000034127"/>
    </source>
</evidence>